<evidence type="ECO:0000313" key="3">
    <source>
        <dbReference type="Proteomes" id="UP000548326"/>
    </source>
</evidence>
<accession>A0A841JNK5</accession>
<evidence type="ECO:0008006" key="4">
    <source>
        <dbReference type="Google" id="ProtNLM"/>
    </source>
</evidence>
<sequence length="48" mass="5438">MKKPLLFITTVLTTLTLFHLNTHAQERDTSKHVFQLGQVNITGTKDSL</sequence>
<comment type="caution">
    <text evidence="2">The sequence shown here is derived from an EMBL/GenBank/DDBJ whole genome shotgun (WGS) entry which is preliminary data.</text>
</comment>
<dbReference type="RefSeq" id="WP_260171089.1">
    <property type="nucleotide sequence ID" value="NZ_JACHCA010000035.1"/>
</dbReference>
<gene>
    <name evidence="2" type="ORF">HDF22_006006</name>
</gene>
<organism evidence="2 3">
    <name type="scientific">Mucilaginibacter lappiensis</name>
    <dbReference type="NCBI Taxonomy" id="354630"/>
    <lineage>
        <taxon>Bacteria</taxon>
        <taxon>Pseudomonadati</taxon>
        <taxon>Bacteroidota</taxon>
        <taxon>Sphingobacteriia</taxon>
        <taxon>Sphingobacteriales</taxon>
        <taxon>Sphingobacteriaceae</taxon>
        <taxon>Mucilaginibacter</taxon>
    </lineage>
</organism>
<name>A0A841JNK5_9SPHI</name>
<reference evidence="2 3" key="1">
    <citation type="submission" date="2020-08" db="EMBL/GenBank/DDBJ databases">
        <title>Genomic Encyclopedia of Type Strains, Phase IV (KMG-V): Genome sequencing to study the core and pangenomes of soil and plant-associated prokaryotes.</title>
        <authorList>
            <person name="Whitman W."/>
        </authorList>
    </citation>
    <scope>NUCLEOTIDE SEQUENCE [LARGE SCALE GENOMIC DNA]</scope>
    <source>
        <strain evidence="2 3">MP601</strain>
    </source>
</reference>
<protein>
    <recommendedName>
        <fullName evidence="4">YceI-like domain-containing protein</fullName>
    </recommendedName>
</protein>
<evidence type="ECO:0000256" key="1">
    <source>
        <dbReference type="SAM" id="SignalP"/>
    </source>
</evidence>
<dbReference type="Proteomes" id="UP000548326">
    <property type="component" value="Unassembled WGS sequence"/>
</dbReference>
<feature type="signal peptide" evidence="1">
    <location>
        <begin position="1"/>
        <end position="24"/>
    </location>
</feature>
<evidence type="ECO:0000313" key="2">
    <source>
        <dbReference type="EMBL" id="MBB6131852.1"/>
    </source>
</evidence>
<dbReference type="EMBL" id="JACHCA010000035">
    <property type="protein sequence ID" value="MBB6131852.1"/>
    <property type="molecule type" value="Genomic_DNA"/>
</dbReference>
<keyword evidence="1" id="KW-0732">Signal</keyword>
<proteinExistence type="predicted"/>
<feature type="chain" id="PRO_5032654178" description="YceI-like domain-containing protein" evidence="1">
    <location>
        <begin position="25"/>
        <end position="48"/>
    </location>
</feature>
<dbReference type="AlphaFoldDB" id="A0A841JNK5"/>